<comment type="caution">
    <text evidence="2">The sequence shown here is derived from an EMBL/GenBank/DDBJ whole genome shotgun (WGS) entry which is preliminary data.</text>
</comment>
<evidence type="ECO:0000313" key="2">
    <source>
        <dbReference type="EMBL" id="KTB46909.1"/>
    </source>
</evidence>
<dbReference type="Proteomes" id="UP000054988">
    <property type="component" value="Unassembled WGS sequence"/>
</dbReference>
<accession>A0A0W0GEC1</accession>
<protein>
    <submittedName>
        <fullName evidence="2">Uncharacterized protein</fullName>
    </submittedName>
</protein>
<feature type="compositionally biased region" description="Basic and acidic residues" evidence="1">
    <location>
        <begin position="71"/>
        <end position="80"/>
    </location>
</feature>
<name>A0A0W0GEC1_MONRR</name>
<sequence>MSSVNAKNLSIKVAPVTVDLGDGPYYSPNSNSPSPSEPGSAASFYSQKSSREENIGESKLNLDVTNIQPLRSDESDHSDSASELYISALSSPTGNTEERDPTPHLDMSGCAQSNSVHSFLDMDDKEENALPEDRDLGEALTRKNRSSFSSVESECPPERDLKGIELDRSIYLGDDWASLLSAIEAGVPLRALDKSQGHDADEEFGVELALSEGMASYPTPATGVFPSF</sequence>
<evidence type="ECO:0000313" key="3">
    <source>
        <dbReference type="Proteomes" id="UP000054988"/>
    </source>
</evidence>
<feature type="region of interest" description="Disordered" evidence="1">
    <location>
        <begin position="132"/>
        <end position="156"/>
    </location>
</feature>
<gene>
    <name evidence="2" type="ORF">WG66_542</name>
</gene>
<dbReference type="EMBL" id="LATX01000216">
    <property type="protein sequence ID" value="KTB46909.1"/>
    <property type="molecule type" value="Genomic_DNA"/>
</dbReference>
<feature type="compositionally biased region" description="Low complexity" evidence="1">
    <location>
        <begin position="23"/>
        <end position="43"/>
    </location>
</feature>
<feature type="region of interest" description="Disordered" evidence="1">
    <location>
        <begin position="1"/>
        <end position="105"/>
    </location>
</feature>
<dbReference type="AlphaFoldDB" id="A0A0W0GEC1"/>
<reference evidence="2 3" key="1">
    <citation type="submission" date="2015-12" db="EMBL/GenBank/DDBJ databases">
        <title>Draft genome sequence of Moniliophthora roreri, the causal agent of frosty pod rot of cacao.</title>
        <authorList>
            <person name="Aime M.C."/>
            <person name="Diaz-Valderrama J.R."/>
            <person name="Kijpornyongpan T."/>
            <person name="Phillips-Mora W."/>
        </authorList>
    </citation>
    <scope>NUCLEOTIDE SEQUENCE [LARGE SCALE GENOMIC DNA]</scope>
    <source>
        <strain evidence="2 3">MCA 2952</strain>
    </source>
</reference>
<feature type="compositionally biased region" description="Basic and acidic residues" evidence="1">
    <location>
        <begin position="132"/>
        <end position="141"/>
    </location>
</feature>
<proteinExistence type="predicted"/>
<organism evidence="2 3">
    <name type="scientific">Moniliophthora roreri</name>
    <name type="common">Frosty pod rot fungus</name>
    <name type="synonym">Monilia roreri</name>
    <dbReference type="NCBI Taxonomy" id="221103"/>
    <lineage>
        <taxon>Eukaryota</taxon>
        <taxon>Fungi</taxon>
        <taxon>Dikarya</taxon>
        <taxon>Basidiomycota</taxon>
        <taxon>Agaricomycotina</taxon>
        <taxon>Agaricomycetes</taxon>
        <taxon>Agaricomycetidae</taxon>
        <taxon>Agaricales</taxon>
        <taxon>Marasmiineae</taxon>
        <taxon>Marasmiaceae</taxon>
        <taxon>Moniliophthora</taxon>
    </lineage>
</organism>
<evidence type="ECO:0000256" key="1">
    <source>
        <dbReference type="SAM" id="MobiDB-lite"/>
    </source>
</evidence>